<dbReference type="PANTHER" id="PTHR43777:SF1">
    <property type="entry name" value="MOLYBDENUM COFACTOR CYTIDYLYLTRANSFERASE"/>
    <property type="match status" value="1"/>
</dbReference>
<protein>
    <submittedName>
        <fullName evidence="3">Nucleotidyltransferase family protein</fullName>
    </submittedName>
</protein>
<dbReference type="InterPro" id="IPR025877">
    <property type="entry name" value="MobA-like_NTP_Trfase"/>
</dbReference>
<dbReference type="CDD" id="cd04182">
    <property type="entry name" value="GT_2_like_f"/>
    <property type="match status" value="1"/>
</dbReference>
<feature type="domain" description="MobA-like NTP transferase" evidence="2">
    <location>
        <begin position="7"/>
        <end position="166"/>
    </location>
</feature>
<proteinExistence type="predicted"/>
<dbReference type="Gene3D" id="3.90.550.10">
    <property type="entry name" value="Spore Coat Polysaccharide Biosynthesis Protein SpsA, Chain A"/>
    <property type="match status" value="1"/>
</dbReference>
<dbReference type="Proteomes" id="UP001207582">
    <property type="component" value="Unassembled WGS sequence"/>
</dbReference>
<dbReference type="InterPro" id="IPR029044">
    <property type="entry name" value="Nucleotide-diphossugar_trans"/>
</dbReference>
<reference evidence="3 4" key="1">
    <citation type="submission" date="2022-10" db="EMBL/GenBank/DDBJ databases">
        <title>Defluviimonas sp. CAU 1641 isolated from mud.</title>
        <authorList>
            <person name="Kim W."/>
        </authorList>
    </citation>
    <scope>NUCLEOTIDE SEQUENCE [LARGE SCALE GENOMIC DNA]</scope>
    <source>
        <strain evidence="3 4">CAU 1641</strain>
    </source>
</reference>
<dbReference type="Pfam" id="PF12804">
    <property type="entry name" value="NTP_transf_3"/>
    <property type="match status" value="1"/>
</dbReference>
<dbReference type="RefSeq" id="WP_264771333.1">
    <property type="nucleotide sequence ID" value="NZ_JAPDOG010000004.1"/>
</dbReference>
<keyword evidence="4" id="KW-1185">Reference proteome</keyword>
<organism evidence="3 4">
    <name type="scientific">Defluviimonas salinarum</name>
    <dbReference type="NCBI Taxonomy" id="2992147"/>
    <lineage>
        <taxon>Bacteria</taxon>
        <taxon>Pseudomonadati</taxon>
        <taxon>Pseudomonadota</taxon>
        <taxon>Alphaproteobacteria</taxon>
        <taxon>Rhodobacterales</taxon>
        <taxon>Paracoccaceae</taxon>
        <taxon>Albidovulum</taxon>
    </lineage>
</organism>
<dbReference type="EMBL" id="JAPDOG010000004">
    <property type="protein sequence ID" value="MCW3781070.1"/>
    <property type="molecule type" value="Genomic_DNA"/>
</dbReference>
<gene>
    <name evidence="3" type="ORF">OM960_05660</name>
</gene>
<evidence type="ECO:0000313" key="4">
    <source>
        <dbReference type="Proteomes" id="UP001207582"/>
    </source>
</evidence>
<accession>A0ABT3J074</accession>
<sequence>MAGLAILIPAAGASRRMHGSDKLLAEVDGQPLLRRAAAMAARTGERVIVTLPESGPSAPGRRAALIGLPLQIVPVADAHDGFSASLRAGADHAGPVEGLMVLMPDMPDIEREDLTLLIAAFAEDPTRPLRAATETGVEGHPVIFPRRLLQELRVLTGDRGARVVLEGESVRTCTLPGDRAILDLDTPEDWDAWRRRHED</sequence>
<keyword evidence="1" id="KW-0460">Magnesium</keyword>
<evidence type="ECO:0000259" key="2">
    <source>
        <dbReference type="Pfam" id="PF12804"/>
    </source>
</evidence>
<dbReference type="SUPFAM" id="SSF53448">
    <property type="entry name" value="Nucleotide-diphospho-sugar transferases"/>
    <property type="match status" value="1"/>
</dbReference>
<comment type="caution">
    <text evidence="3">The sequence shown here is derived from an EMBL/GenBank/DDBJ whole genome shotgun (WGS) entry which is preliminary data.</text>
</comment>
<evidence type="ECO:0000313" key="3">
    <source>
        <dbReference type="EMBL" id="MCW3781070.1"/>
    </source>
</evidence>
<name>A0ABT3J074_9RHOB</name>
<evidence type="ECO:0000256" key="1">
    <source>
        <dbReference type="ARBA" id="ARBA00022842"/>
    </source>
</evidence>
<dbReference type="PANTHER" id="PTHR43777">
    <property type="entry name" value="MOLYBDENUM COFACTOR CYTIDYLYLTRANSFERASE"/>
    <property type="match status" value="1"/>
</dbReference>